<dbReference type="EMBL" id="JAINZZ010000006">
    <property type="protein sequence ID" value="MBY8877638.1"/>
    <property type="molecule type" value="Genomic_DNA"/>
</dbReference>
<evidence type="ECO:0000313" key="2">
    <source>
        <dbReference type="EMBL" id="MBY8877638.1"/>
    </source>
</evidence>
<dbReference type="Proteomes" id="UP000778578">
    <property type="component" value="Unassembled WGS sequence"/>
</dbReference>
<evidence type="ECO:0008006" key="4">
    <source>
        <dbReference type="Google" id="ProtNLM"/>
    </source>
</evidence>
<protein>
    <recommendedName>
        <fullName evidence="4">SMI1/KNR4 family protein</fullName>
    </recommendedName>
</protein>
<organism evidence="2 3">
    <name type="scientific">Actinacidiphila acidipaludis</name>
    <dbReference type="NCBI Taxonomy" id="2873382"/>
    <lineage>
        <taxon>Bacteria</taxon>
        <taxon>Bacillati</taxon>
        <taxon>Actinomycetota</taxon>
        <taxon>Actinomycetes</taxon>
        <taxon>Kitasatosporales</taxon>
        <taxon>Streptomycetaceae</taxon>
        <taxon>Actinacidiphila</taxon>
    </lineage>
</organism>
<proteinExistence type="predicted"/>
<dbReference type="RefSeq" id="WP_222961778.1">
    <property type="nucleotide sequence ID" value="NZ_JAINZZ010000006.1"/>
</dbReference>
<comment type="caution">
    <text evidence="2">The sequence shown here is derived from an EMBL/GenBank/DDBJ whole genome shotgun (WGS) entry which is preliminary data.</text>
</comment>
<reference evidence="2 3" key="1">
    <citation type="submission" date="2021-08" db="EMBL/GenBank/DDBJ databases">
        <title>WGS of actinomycetes from Thailand.</title>
        <authorList>
            <person name="Thawai C."/>
        </authorList>
    </citation>
    <scope>NUCLEOTIDE SEQUENCE [LARGE SCALE GENOMIC DNA]</scope>
    <source>
        <strain evidence="2 3">PLK6-54</strain>
    </source>
</reference>
<gene>
    <name evidence="2" type="ORF">K7862_08330</name>
</gene>
<name>A0ABS7Q3V7_9ACTN</name>
<accession>A0ABS7Q3V7</accession>
<evidence type="ECO:0000256" key="1">
    <source>
        <dbReference type="SAM" id="MobiDB-lite"/>
    </source>
</evidence>
<sequence length="218" mass="22675">MVIEGYEAGGFLVDGEPLLGSPGFWSHHLLGLVDSAAGAEPAWFGDDGADVDALSESLEDAERWPVFRVLCGNGQGIAVVYRNLPGDSGIDFLAVHPRGQAAEHIAAWQGELEGGGLTWSELTGFVEGSGPPGDDDEEHASRLLLLLPLLSDPDVPDEAIPTVAAALVAVGAPHGTASRTARQLLDHARTGPWRDPGWTSPLGGADAQEPDAAPIPAR</sequence>
<feature type="region of interest" description="Disordered" evidence="1">
    <location>
        <begin position="188"/>
        <end position="218"/>
    </location>
</feature>
<keyword evidence="3" id="KW-1185">Reference proteome</keyword>
<evidence type="ECO:0000313" key="3">
    <source>
        <dbReference type="Proteomes" id="UP000778578"/>
    </source>
</evidence>